<reference evidence="6" key="2">
    <citation type="submission" date="2025-09" db="UniProtKB">
        <authorList>
            <consortium name="Ensembl"/>
        </authorList>
    </citation>
    <scope>IDENTIFICATION</scope>
</reference>
<evidence type="ECO:0000256" key="4">
    <source>
        <dbReference type="SAM" id="Phobius"/>
    </source>
</evidence>
<feature type="compositionally biased region" description="Polar residues" evidence="3">
    <location>
        <begin position="610"/>
        <end position="635"/>
    </location>
</feature>
<dbReference type="PANTHER" id="PTHR24366">
    <property type="entry name" value="IG(IMMUNOGLOBULIN) AND LRR(LEUCINE RICH REPEAT) DOMAINS"/>
    <property type="match status" value="1"/>
</dbReference>
<feature type="region of interest" description="Disordered" evidence="3">
    <location>
        <begin position="724"/>
        <end position="744"/>
    </location>
</feature>
<dbReference type="Proteomes" id="UP000694393">
    <property type="component" value="Unplaced"/>
</dbReference>
<keyword evidence="7" id="KW-1185">Reference proteome</keyword>
<keyword evidence="2" id="KW-0677">Repeat</keyword>
<evidence type="ECO:0000256" key="3">
    <source>
        <dbReference type="SAM" id="MobiDB-lite"/>
    </source>
</evidence>
<accession>A0A8C8SKI1</accession>
<evidence type="ECO:0000256" key="1">
    <source>
        <dbReference type="ARBA" id="ARBA00022614"/>
    </source>
</evidence>
<feature type="region of interest" description="Disordered" evidence="3">
    <location>
        <begin position="607"/>
        <end position="652"/>
    </location>
</feature>
<dbReference type="Ensembl" id="ENSPCET00000021983.1">
    <property type="protein sequence ID" value="ENSPCEP00000021249.1"/>
    <property type="gene ID" value="ENSPCEG00000016359.1"/>
</dbReference>
<reference evidence="6" key="1">
    <citation type="submission" date="2025-08" db="UniProtKB">
        <authorList>
            <consortium name="Ensembl"/>
        </authorList>
    </citation>
    <scope>IDENTIFICATION</scope>
</reference>
<organism evidence="6 7">
    <name type="scientific">Pelusios castaneus</name>
    <name type="common">West African mud turtle</name>
    <dbReference type="NCBI Taxonomy" id="367368"/>
    <lineage>
        <taxon>Eukaryota</taxon>
        <taxon>Metazoa</taxon>
        <taxon>Chordata</taxon>
        <taxon>Craniata</taxon>
        <taxon>Vertebrata</taxon>
        <taxon>Euteleostomi</taxon>
        <taxon>Archelosauria</taxon>
        <taxon>Testudinata</taxon>
        <taxon>Testudines</taxon>
        <taxon>Pleurodira</taxon>
        <taxon>Pelomedusidae</taxon>
        <taxon>Pelusios</taxon>
    </lineage>
</organism>
<dbReference type="PANTHER" id="PTHR24366:SF96">
    <property type="entry name" value="LEUCINE RICH REPEAT CONTAINING 53"/>
    <property type="match status" value="1"/>
</dbReference>
<proteinExistence type="predicted"/>
<dbReference type="AlphaFoldDB" id="A0A8C8SKI1"/>
<evidence type="ECO:0000256" key="2">
    <source>
        <dbReference type="ARBA" id="ARBA00022737"/>
    </source>
</evidence>
<feature type="chain" id="PRO_5034480673" evidence="5">
    <location>
        <begin position="23"/>
        <end position="842"/>
    </location>
</feature>
<name>A0A8C8SKI1_9SAUR</name>
<keyword evidence="4" id="KW-0472">Membrane</keyword>
<keyword evidence="1" id="KW-0433">Leucine-rich repeat</keyword>
<dbReference type="InterPro" id="IPR001611">
    <property type="entry name" value="Leu-rich_rpt"/>
</dbReference>
<keyword evidence="5" id="KW-0732">Signal</keyword>
<keyword evidence="4" id="KW-1133">Transmembrane helix</keyword>
<feature type="compositionally biased region" description="Basic and acidic residues" evidence="3">
    <location>
        <begin position="724"/>
        <end position="739"/>
    </location>
</feature>
<evidence type="ECO:0000256" key="5">
    <source>
        <dbReference type="SAM" id="SignalP"/>
    </source>
</evidence>
<protein>
    <submittedName>
        <fullName evidence="6">Uncharacterized protein</fullName>
    </submittedName>
</protein>
<feature type="transmembrane region" description="Helical" evidence="4">
    <location>
        <begin position="305"/>
        <end position="331"/>
    </location>
</feature>
<evidence type="ECO:0000313" key="7">
    <source>
        <dbReference type="Proteomes" id="UP000694393"/>
    </source>
</evidence>
<feature type="region of interest" description="Disordered" evidence="3">
    <location>
        <begin position="549"/>
        <end position="570"/>
    </location>
</feature>
<dbReference type="SUPFAM" id="SSF52058">
    <property type="entry name" value="L domain-like"/>
    <property type="match status" value="1"/>
</dbReference>
<dbReference type="Gene3D" id="3.80.10.10">
    <property type="entry name" value="Ribonuclease Inhibitor"/>
    <property type="match status" value="2"/>
</dbReference>
<evidence type="ECO:0000313" key="6">
    <source>
        <dbReference type="Ensembl" id="ENSPCEP00000021249.1"/>
    </source>
</evidence>
<feature type="signal peptide" evidence="5">
    <location>
        <begin position="1"/>
        <end position="22"/>
    </location>
</feature>
<keyword evidence="4" id="KW-0812">Transmembrane</keyword>
<dbReference type="InterPro" id="IPR032675">
    <property type="entry name" value="LRR_dom_sf"/>
</dbReference>
<dbReference type="Pfam" id="PF13855">
    <property type="entry name" value="LRR_8"/>
    <property type="match status" value="1"/>
</dbReference>
<sequence length="842" mass="93748">ISNPYVSVIAVVLCLNFTRLPATKWQPTIPADKAQSRTIVDLSFNNTTILLWSNWRNEKWNRKHLNLSHNLISELSLNNFRNLPLWASLNLSGNTIHYITLDIHKPAHWTVKQVQYMLDLTFFIFSELGKLQSLQSLYLLSKEISQIDESNFQNCSLLKNIFLPTNKITKFQPDAFKHLKNLQVAVNLSNNATTLPSVTFIDLNILPFEVDLSNIPWIPNCNKPISNSGQPLLSLKGFHLNCAMAIHNISFKKMAVPIGDTAVLACGTKYLIYDIYVKQNSSPFLFRNTGDISAVLRQGRTEGDFTLAVSLSVIITFICAFCLGAFARPYIGSIWRQIRRNRSSASDNTYSNQGFSSETLTRENIANTQTSLQQHASFYTGNSSRNVGSCIVEVSSLNKVALDNRVFALNTDQGNQDQSKHYVQKEKMLQGSQATNSADEADINIANKEIFSAMSDYQYNNKAFQRELNNDISSCDDSKYFLNENSEKSRASSVAGRSNMESYSLHIESSDLDSSFVREITIPFSEAQIQTNGQSSESKDANNRLQSEIAQSPQEKVRQMTSHTQSLSTQQFMLRRSNCDKELNENDNMNALDDISENFILPPPYESGNPVDTFSDSSSTDEGSVFTLSDSSSVTEGGLEQHKAGDDQLANPSATEQVVSLTSGTGKFTALPQSPNITTRFQDIMEKHENKNETYSETALISGSGPGMSETYSSAIHIDSSQDDVHDTSHIDKSDDHMSLSDSKTNNPPCYEVPGTHVTSPNSPAQNILSNPVCKQNVSFNNVTLPSVKYSPKSIPDTEYIVSKDTCLQRKWILENIGGAKRHVNYHHLRDIPLTVNVGAVA</sequence>